<dbReference type="Gene3D" id="1.10.1070.20">
    <property type="match status" value="1"/>
</dbReference>
<evidence type="ECO:0000313" key="6">
    <source>
        <dbReference type="EMBL" id="BBE08709.1"/>
    </source>
</evidence>
<dbReference type="Proteomes" id="UP000282597">
    <property type="component" value="Chromosome"/>
</dbReference>
<proteinExistence type="inferred from homology"/>
<accession>A0A2Z6ETG1</accession>
<feature type="domain" description="HipA-like C-terminal" evidence="4">
    <location>
        <begin position="160"/>
        <end position="365"/>
    </location>
</feature>
<dbReference type="InterPro" id="IPR017508">
    <property type="entry name" value="HipA_N1"/>
</dbReference>
<reference evidence="6 7" key="1">
    <citation type="journal article" date="2018" name="Microbes Environ.">
        <title>Comparative Genomic Insights into Endofungal Lifestyles of Two Bacterial Endosymbionts, Mycoavidus cysteinexigens and Burkholderia rhizoxinica.</title>
        <authorList>
            <person name="Sharmin D."/>
            <person name="Guo Y."/>
            <person name="Nishizawa T."/>
            <person name="Ohshima S."/>
            <person name="Sato Y."/>
            <person name="Takashima Y."/>
            <person name="Narisawa K."/>
            <person name="Ohta H."/>
        </authorList>
    </citation>
    <scope>NUCLEOTIDE SEQUENCE [LARGE SCALE GENOMIC DNA]</scope>
    <source>
        <strain evidence="6 7">B1-EB</strain>
    </source>
</reference>
<evidence type="ECO:0000259" key="5">
    <source>
        <dbReference type="Pfam" id="PF13657"/>
    </source>
</evidence>
<dbReference type="KEGG" id="mcys:MCB1EB_0548"/>
<evidence type="ECO:0000256" key="3">
    <source>
        <dbReference type="ARBA" id="ARBA00022777"/>
    </source>
</evidence>
<evidence type="ECO:0000256" key="2">
    <source>
        <dbReference type="ARBA" id="ARBA00022679"/>
    </source>
</evidence>
<keyword evidence="3" id="KW-0418">Kinase</keyword>
<dbReference type="GO" id="GO:0004674">
    <property type="term" value="F:protein serine/threonine kinase activity"/>
    <property type="evidence" value="ECO:0007669"/>
    <property type="project" value="TreeGrafter"/>
</dbReference>
<feature type="domain" description="HipA N-terminal subdomain 1" evidence="5">
    <location>
        <begin position="17"/>
        <end position="94"/>
    </location>
</feature>
<dbReference type="PANTHER" id="PTHR37419">
    <property type="entry name" value="SERINE/THREONINE-PROTEIN KINASE TOXIN HIPA"/>
    <property type="match status" value="1"/>
</dbReference>
<dbReference type="Pfam" id="PF13657">
    <property type="entry name" value="Couple_hipA"/>
    <property type="match status" value="1"/>
</dbReference>
<dbReference type="RefSeq" id="WP_045363105.1">
    <property type="nucleotide sequence ID" value="NZ_AP018150.1"/>
</dbReference>
<keyword evidence="7" id="KW-1185">Reference proteome</keyword>
<dbReference type="AlphaFoldDB" id="A0A2Z6ETG1"/>
<dbReference type="PANTHER" id="PTHR37419:SF8">
    <property type="entry name" value="TOXIN YJJJ"/>
    <property type="match status" value="1"/>
</dbReference>
<keyword evidence="2" id="KW-0808">Transferase</keyword>
<dbReference type="GO" id="GO:0005829">
    <property type="term" value="C:cytosol"/>
    <property type="evidence" value="ECO:0007669"/>
    <property type="project" value="TreeGrafter"/>
</dbReference>
<dbReference type="InterPro" id="IPR012893">
    <property type="entry name" value="HipA-like_C"/>
</dbReference>
<evidence type="ECO:0000259" key="4">
    <source>
        <dbReference type="Pfam" id="PF07804"/>
    </source>
</evidence>
<gene>
    <name evidence="6" type="ORF">MCB1EB_0548</name>
</gene>
<evidence type="ECO:0000256" key="1">
    <source>
        <dbReference type="ARBA" id="ARBA00010164"/>
    </source>
</evidence>
<sequence>MRKLQVSLSWLDTHYVIGELHIYESRGQERYQFTYNQAWTQAKIGFAIDPALPLMADARYINHRLWGVFQDISPDRWGRLVQTRAHNRHLSESDFMLGVSDYMRMGALRLNQIESPEAFLADHHNVPKLVDLHALEQAISHLEAGQETAADLALLVQPGSSLGGAHPKAALEDKGHIWIAKFQSRFDTERVALWEATLLNMAQQAGIRTANYKLLNAKNEQPILLVKRFDRQGKQRIPFMSAMTFLERDENNCSSASYIELSDALTRYSSQPRLDKLELWQRMVFNAMAGNIDDHLRNHGFLRDPQGWRLAPAYDINPTNETFERRSHQLSFDGSTSRPCLTTCIELGGFFGLTQEETKIALAKIGNALKNWQTTAKKHGLRGQELKRMENSFVHRDTKELMRYLT</sequence>
<evidence type="ECO:0000313" key="7">
    <source>
        <dbReference type="Proteomes" id="UP000282597"/>
    </source>
</evidence>
<dbReference type="EMBL" id="AP018150">
    <property type="protein sequence ID" value="BBE08709.1"/>
    <property type="molecule type" value="Genomic_DNA"/>
</dbReference>
<name>A0A2Z6ETG1_9BURK</name>
<dbReference type="Pfam" id="PF07804">
    <property type="entry name" value="HipA_C"/>
    <property type="match status" value="1"/>
</dbReference>
<organism evidence="6 7">
    <name type="scientific">Mycoavidus cysteinexigens</name>
    <dbReference type="NCBI Taxonomy" id="1553431"/>
    <lineage>
        <taxon>Bacteria</taxon>
        <taxon>Pseudomonadati</taxon>
        <taxon>Pseudomonadota</taxon>
        <taxon>Betaproteobacteria</taxon>
        <taxon>Burkholderiales</taxon>
        <taxon>Burkholderiaceae</taxon>
        <taxon>Mycoavidus</taxon>
    </lineage>
</organism>
<dbReference type="InterPro" id="IPR052028">
    <property type="entry name" value="HipA_Ser/Thr_kinase"/>
</dbReference>
<protein>
    <submittedName>
        <fullName evidence="6">Toxin HipA</fullName>
    </submittedName>
</protein>
<comment type="similarity">
    <text evidence="1">Belongs to the HipA Ser/Thr kinase family.</text>
</comment>